<dbReference type="AlphaFoldDB" id="A0A2M7FZ35"/>
<dbReference type="EMBL" id="PFFQ01000065">
    <property type="protein sequence ID" value="PIW14063.1"/>
    <property type="molecule type" value="Genomic_DNA"/>
</dbReference>
<organism evidence="1 2">
    <name type="scientific">bacterium (Candidatus Blackallbacteria) CG17_big_fil_post_rev_8_21_14_2_50_48_46</name>
    <dbReference type="NCBI Taxonomy" id="2014261"/>
    <lineage>
        <taxon>Bacteria</taxon>
        <taxon>Candidatus Blackallbacteria</taxon>
    </lineage>
</organism>
<protein>
    <submittedName>
        <fullName evidence="1">Uncharacterized protein</fullName>
    </submittedName>
</protein>
<dbReference type="Proteomes" id="UP000231019">
    <property type="component" value="Unassembled WGS sequence"/>
</dbReference>
<comment type="caution">
    <text evidence="1">The sequence shown here is derived from an EMBL/GenBank/DDBJ whole genome shotgun (WGS) entry which is preliminary data.</text>
</comment>
<sequence>MSKRLRIYALSGRDKPLLEFWKQTQVSLLGESGTPVIHGGENVRSCHETVYLQHSKSFELGAVL</sequence>
<evidence type="ECO:0000313" key="1">
    <source>
        <dbReference type="EMBL" id="PIW14063.1"/>
    </source>
</evidence>
<evidence type="ECO:0000313" key="2">
    <source>
        <dbReference type="Proteomes" id="UP000231019"/>
    </source>
</evidence>
<proteinExistence type="predicted"/>
<gene>
    <name evidence="1" type="ORF">COW36_23805</name>
</gene>
<accession>A0A2M7FZ35</accession>
<reference evidence="1 2" key="1">
    <citation type="submission" date="2017-09" db="EMBL/GenBank/DDBJ databases">
        <title>Depth-based differentiation of microbial function through sediment-hosted aquifers and enrichment of novel symbionts in the deep terrestrial subsurface.</title>
        <authorList>
            <person name="Probst A.J."/>
            <person name="Ladd B."/>
            <person name="Jarett J.K."/>
            <person name="Geller-Mcgrath D.E."/>
            <person name="Sieber C.M."/>
            <person name="Emerson J.B."/>
            <person name="Anantharaman K."/>
            <person name="Thomas B.C."/>
            <person name="Malmstrom R."/>
            <person name="Stieglmeier M."/>
            <person name="Klingl A."/>
            <person name="Woyke T."/>
            <person name="Ryan C.M."/>
            <person name="Banfield J.F."/>
        </authorList>
    </citation>
    <scope>NUCLEOTIDE SEQUENCE [LARGE SCALE GENOMIC DNA]</scope>
    <source>
        <strain evidence="1">CG17_big_fil_post_rev_8_21_14_2_50_48_46</strain>
    </source>
</reference>
<name>A0A2M7FZ35_9BACT</name>